<dbReference type="SUPFAM" id="SSF52540">
    <property type="entry name" value="P-loop containing nucleoside triphosphate hydrolases"/>
    <property type="match status" value="1"/>
</dbReference>
<dbReference type="AlphaFoldDB" id="A0A225NC01"/>
<comment type="caution">
    <text evidence="1">The sequence shown here is derived from an EMBL/GenBank/DDBJ whole genome shotgun (WGS) entry which is preliminary data.</text>
</comment>
<dbReference type="OrthoDB" id="7832122at2"/>
<dbReference type="Proteomes" id="UP000215377">
    <property type="component" value="Unassembled WGS sequence"/>
</dbReference>
<dbReference type="RefSeq" id="WP_088652467.1">
    <property type="nucleotide sequence ID" value="NZ_AQQR01000021.1"/>
</dbReference>
<sequence length="301" mass="32870">MPRLRPLDYLVYGLPRSGTSAVAAYLSAVPGVHCGLEVFPTFMDHGALRAPRDFLAHDDPLWRPSSVAEVTARGGGIRVWGNKTPTYFYNLAALYDQLGPVPSLLCLRPLEQVAASYAMRAADPEDSWPRGRGALFAFGDALVLLRALHRLERCDHILAVPQGPLVADWRAVMGQALAHVAPDVPPEFREDELGRIVRRRERSAARPKPPVAEMQQVERDALGKMRQIGATGFFADETIGPVEARRPALEAILQAAPPDPVGWMRRAVERLDDDGAGVAFLEAWTKHVARVTRAPKGGAVG</sequence>
<dbReference type="EMBL" id="AQQR01000021">
    <property type="protein sequence ID" value="OWU68386.1"/>
    <property type="molecule type" value="Genomic_DNA"/>
</dbReference>
<dbReference type="InterPro" id="IPR027417">
    <property type="entry name" value="P-loop_NTPase"/>
</dbReference>
<gene>
    <name evidence="1" type="ORF">ATO3_24175</name>
</gene>
<organism evidence="1 2">
    <name type="scientific">Marinibacterium profundimaris</name>
    <dbReference type="NCBI Taxonomy" id="1679460"/>
    <lineage>
        <taxon>Bacteria</taxon>
        <taxon>Pseudomonadati</taxon>
        <taxon>Pseudomonadota</taxon>
        <taxon>Alphaproteobacteria</taxon>
        <taxon>Rhodobacterales</taxon>
        <taxon>Paracoccaceae</taxon>
        <taxon>Marinibacterium</taxon>
    </lineage>
</organism>
<keyword evidence="2" id="KW-1185">Reference proteome</keyword>
<evidence type="ECO:0000313" key="1">
    <source>
        <dbReference type="EMBL" id="OWU68386.1"/>
    </source>
</evidence>
<evidence type="ECO:0008006" key="3">
    <source>
        <dbReference type="Google" id="ProtNLM"/>
    </source>
</evidence>
<reference evidence="1 2" key="1">
    <citation type="submission" date="2013-04" db="EMBL/GenBank/DDBJ databases">
        <title>Oceanicola sp. 22II1-22F33 Genome Sequencing.</title>
        <authorList>
            <person name="Lai Q."/>
            <person name="Li G."/>
            <person name="Shao Z."/>
        </authorList>
    </citation>
    <scope>NUCLEOTIDE SEQUENCE [LARGE SCALE GENOMIC DNA]</scope>
    <source>
        <strain evidence="1 2">22II1-22F33</strain>
    </source>
</reference>
<proteinExistence type="predicted"/>
<evidence type="ECO:0000313" key="2">
    <source>
        <dbReference type="Proteomes" id="UP000215377"/>
    </source>
</evidence>
<name>A0A225NC01_9RHOB</name>
<dbReference type="Gene3D" id="3.40.50.300">
    <property type="entry name" value="P-loop containing nucleotide triphosphate hydrolases"/>
    <property type="match status" value="1"/>
</dbReference>
<protein>
    <recommendedName>
        <fullName evidence="3">Sulfotransferase domain-containing protein</fullName>
    </recommendedName>
</protein>
<accession>A0A225NC01</accession>